<evidence type="ECO:0000256" key="2">
    <source>
        <dbReference type="ARBA" id="ARBA00023242"/>
    </source>
</evidence>
<dbReference type="InterPro" id="IPR003959">
    <property type="entry name" value="ATPase_AAA_core"/>
</dbReference>
<accession>A0A438H1Q0</accession>
<protein>
    <recommendedName>
        <fullName evidence="3">ATPase AAA-type core domain-containing protein</fullName>
    </recommendedName>
</protein>
<organism evidence="4 5">
    <name type="scientific">Vitis vinifera</name>
    <name type="common">Grape</name>
    <dbReference type="NCBI Taxonomy" id="29760"/>
    <lineage>
        <taxon>Eukaryota</taxon>
        <taxon>Viridiplantae</taxon>
        <taxon>Streptophyta</taxon>
        <taxon>Embryophyta</taxon>
        <taxon>Tracheophyta</taxon>
        <taxon>Spermatophyta</taxon>
        <taxon>Magnoliopsida</taxon>
        <taxon>eudicotyledons</taxon>
        <taxon>Gunneridae</taxon>
        <taxon>Pentapetalae</taxon>
        <taxon>rosids</taxon>
        <taxon>Vitales</taxon>
        <taxon>Vitaceae</taxon>
        <taxon>Viteae</taxon>
        <taxon>Vitis</taxon>
    </lineage>
</organism>
<feature type="domain" description="ATPase AAA-type core" evidence="3">
    <location>
        <begin position="58"/>
        <end position="86"/>
    </location>
</feature>
<evidence type="ECO:0000256" key="1">
    <source>
        <dbReference type="ARBA" id="ARBA00004123"/>
    </source>
</evidence>
<evidence type="ECO:0000259" key="3">
    <source>
        <dbReference type="Pfam" id="PF00004"/>
    </source>
</evidence>
<gene>
    <name evidence="4" type="ORF">CK203_051407</name>
</gene>
<dbReference type="SUPFAM" id="SSF52540">
    <property type="entry name" value="P-loop containing nucleoside triphosphate hydrolases"/>
    <property type="match status" value="1"/>
</dbReference>
<evidence type="ECO:0000313" key="5">
    <source>
        <dbReference type="Proteomes" id="UP000288805"/>
    </source>
</evidence>
<keyword evidence="2" id="KW-0539">Nucleus</keyword>
<dbReference type="Pfam" id="PF00004">
    <property type="entry name" value="AAA"/>
    <property type="match status" value="1"/>
</dbReference>
<evidence type="ECO:0000313" key="4">
    <source>
        <dbReference type="EMBL" id="RVW78415.1"/>
    </source>
</evidence>
<comment type="caution">
    <text evidence="4">The sequence shown here is derived from an EMBL/GenBank/DDBJ whole genome shotgun (WGS) entry which is preliminary data.</text>
</comment>
<dbReference type="InterPro" id="IPR027417">
    <property type="entry name" value="P-loop_NTPase"/>
</dbReference>
<dbReference type="GO" id="GO:0005524">
    <property type="term" value="F:ATP binding"/>
    <property type="evidence" value="ECO:0007669"/>
    <property type="project" value="InterPro"/>
</dbReference>
<dbReference type="Gene3D" id="3.40.50.300">
    <property type="entry name" value="P-loop containing nucleotide triphosphate hydrolases"/>
    <property type="match status" value="2"/>
</dbReference>
<dbReference type="PANTHER" id="PTHR46765:SF1">
    <property type="entry name" value="P-LOOP CONTAINING NUCLEOSIDE TRIPHOSPHATE HYDROLASES SUPERFAMILY PROTEIN"/>
    <property type="match status" value="1"/>
</dbReference>
<sequence>MAAPTNDRATNRYIHREVGEKPVKYKVRKSINMDGGVAKMRRRQNGCRVRCSCLLQILLLCGPPGLGKTTLAHVAAKHCGYRVVEVLFFTSLTWIKAFCCFYVLDFHLCFTIAEGHFTDSLCFCFFLDINASDDRSSSTIEAKILDVVQMNSVMADSKPNCLVIDEIEGALGDGKGTVEVILKMVIDMVFHL</sequence>
<proteinExistence type="predicted"/>
<dbReference type="GO" id="GO:0016887">
    <property type="term" value="F:ATP hydrolysis activity"/>
    <property type="evidence" value="ECO:0007669"/>
    <property type="project" value="InterPro"/>
</dbReference>
<dbReference type="AlphaFoldDB" id="A0A438H1Q0"/>
<dbReference type="PANTHER" id="PTHR46765">
    <property type="entry name" value="P-LOOP CONTAINING NUCLEOSIDE TRIPHOSPHATE HYDROLASES SUPERFAMILY PROTEIN"/>
    <property type="match status" value="1"/>
</dbReference>
<name>A0A438H1Q0_VITVI</name>
<dbReference type="CDD" id="cd00009">
    <property type="entry name" value="AAA"/>
    <property type="match status" value="1"/>
</dbReference>
<dbReference type="GO" id="GO:0005634">
    <property type="term" value="C:nucleus"/>
    <property type="evidence" value="ECO:0007669"/>
    <property type="project" value="UniProtKB-SubCell"/>
</dbReference>
<comment type="subcellular location">
    <subcellularLocation>
        <location evidence="1">Nucleus</location>
    </subcellularLocation>
</comment>
<reference evidence="4 5" key="1">
    <citation type="journal article" date="2018" name="PLoS Genet.">
        <title>Population sequencing reveals clonal diversity and ancestral inbreeding in the grapevine cultivar Chardonnay.</title>
        <authorList>
            <person name="Roach M.J."/>
            <person name="Johnson D.L."/>
            <person name="Bohlmann J."/>
            <person name="van Vuuren H.J."/>
            <person name="Jones S.J."/>
            <person name="Pretorius I.S."/>
            <person name="Schmidt S.A."/>
            <person name="Borneman A.R."/>
        </authorList>
    </citation>
    <scope>NUCLEOTIDE SEQUENCE [LARGE SCALE GENOMIC DNA]</scope>
    <source>
        <strain evidence="5">cv. Chardonnay</strain>
        <tissue evidence="4">Leaf</tissue>
    </source>
</reference>
<dbReference type="EMBL" id="QGNW01000296">
    <property type="protein sequence ID" value="RVW78415.1"/>
    <property type="molecule type" value="Genomic_DNA"/>
</dbReference>
<dbReference type="InterPro" id="IPR053016">
    <property type="entry name" value="CTF18-RFC_complex"/>
</dbReference>
<dbReference type="Proteomes" id="UP000288805">
    <property type="component" value="Unassembled WGS sequence"/>
</dbReference>